<proteinExistence type="predicted"/>
<gene>
    <name evidence="1" type="ORF">SPELUC_LOCUS16487</name>
</gene>
<dbReference type="EMBL" id="CAJVPW010061440">
    <property type="protein sequence ID" value="CAG8782085.1"/>
    <property type="molecule type" value="Genomic_DNA"/>
</dbReference>
<organism evidence="1 2">
    <name type="scientific">Cetraspora pellucida</name>
    <dbReference type="NCBI Taxonomy" id="1433469"/>
    <lineage>
        <taxon>Eukaryota</taxon>
        <taxon>Fungi</taxon>
        <taxon>Fungi incertae sedis</taxon>
        <taxon>Mucoromycota</taxon>
        <taxon>Glomeromycotina</taxon>
        <taxon>Glomeromycetes</taxon>
        <taxon>Diversisporales</taxon>
        <taxon>Gigasporaceae</taxon>
        <taxon>Cetraspora</taxon>
    </lineage>
</organism>
<accession>A0ACA9R8J1</accession>
<reference evidence="1" key="1">
    <citation type="submission" date="2021-06" db="EMBL/GenBank/DDBJ databases">
        <authorList>
            <person name="Kallberg Y."/>
            <person name="Tangrot J."/>
            <person name="Rosling A."/>
        </authorList>
    </citation>
    <scope>NUCLEOTIDE SEQUENCE</scope>
    <source>
        <strain evidence="1">28 12/20/2015</strain>
    </source>
</reference>
<evidence type="ECO:0000313" key="1">
    <source>
        <dbReference type="EMBL" id="CAG8782085.1"/>
    </source>
</evidence>
<keyword evidence="2" id="KW-1185">Reference proteome</keyword>
<protein>
    <submittedName>
        <fullName evidence="1">4831_t:CDS:1</fullName>
    </submittedName>
</protein>
<name>A0ACA9R8J1_9GLOM</name>
<evidence type="ECO:0000313" key="2">
    <source>
        <dbReference type="Proteomes" id="UP000789366"/>
    </source>
</evidence>
<feature type="non-terminal residue" evidence="1">
    <location>
        <position position="1"/>
    </location>
</feature>
<feature type="non-terminal residue" evidence="1">
    <location>
        <position position="177"/>
    </location>
</feature>
<dbReference type="Proteomes" id="UP000789366">
    <property type="component" value="Unassembled WGS sequence"/>
</dbReference>
<sequence>NSSSTKVIEQSSDSFPTATATDNTEFLRGNNRKSKKRKRSNVSNNKKGKQRMQYSPTEADLDEHESTSSNSEESQTSEIFNGFEKNKALLLKNNLRNSQLIVDKDRLFSKSRSIENLLVTDLNDHFNDNEVINCSLPPLLSYSTNIKSLEDYFKEWASQFNQLFSTKTRVEERMLKM</sequence>
<comment type="caution">
    <text evidence="1">The sequence shown here is derived from an EMBL/GenBank/DDBJ whole genome shotgun (WGS) entry which is preliminary data.</text>
</comment>